<name>A0A1Y2FBN3_9BASI</name>
<dbReference type="PANTHER" id="PTHR40635:SF1">
    <property type="match status" value="1"/>
</dbReference>
<keyword evidence="3" id="KW-1185">Reference proteome</keyword>
<feature type="region of interest" description="Disordered" evidence="1">
    <location>
        <begin position="110"/>
        <end position="156"/>
    </location>
</feature>
<evidence type="ECO:0000256" key="1">
    <source>
        <dbReference type="SAM" id="MobiDB-lite"/>
    </source>
</evidence>
<dbReference type="OrthoDB" id="5374757at2759"/>
<accession>A0A1Y2FBN3</accession>
<evidence type="ECO:0000313" key="3">
    <source>
        <dbReference type="Proteomes" id="UP000193467"/>
    </source>
</evidence>
<feature type="region of interest" description="Disordered" evidence="1">
    <location>
        <begin position="245"/>
        <end position="324"/>
    </location>
</feature>
<dbReference type="AlphaFoldDB" id="A0A1Y2FBN3"/>
<dbReference type="EMBL" id="MCGR01000025">
    <property type="protein sequence ID" value="ORY80275.1"/>
    <property type="molecule type" value="Genomic_DNA"/>
</dbReference>
<feature type="compositionally biased region" description="Basic and acidic residues" evidence="1">
    <location>
        <begin position="291"/>
        <end position="300"/>
    </location>
</feature>
<organism evidence="2 3">
    <name type="scientific">Leucosporidium creatinivorum</name>
    <dbReference type="NCBI Taxonomy" id="106004"/>
    <lineage>
        <taxon>Eukaryota</taxon>
        <taxon>Fungi</taxon>
        <taxon>Dikarya</taxon>
        <taxon>Basidiomycota</taxon>
        <taxon>Pucciniomycotina</taxon>
        <taxon>Microbotryomycetes</taxon>
        <taxon>Leucosporidiales</taxon>
        <taxon>Leucosporidium</taxon>
    </lineage>
</organism>
<dbReference type="PANTHER" id="PTHR40635">
    <property type="match status" value="1"/>
</dbReference>
<reference evidence="2 3" key="1">
    <citation type="submission" date="2016-07" db="EMBL/GenBank/DDBJ databases">
        <title>Pervasive Adenine N6-methylation of Active Genes in Fungi.</title>
        <authorList>
            <consortium name="DOE Joint Genome Institute"/>
            <person name="Mondo S.J."/>
            <person name="Dannebaum R.O."/>
            <person name="Kuo R.C."/>
            <person name="Labutti K."/>
            <person name="Haridas S."/>
            <person name="Kuo A."/>
            <person name="Salamov A."/>
            <person name="Ahrendt S.R."/>
            <person name="Lipzen A."/>
            <person name="Sullivan W."/>
            <person name="Andreopoulos W.B."/>
            <person name="Clum A."/>
            <person name="Lindquist E."/>
            <person name="Daum C."/>
            <person name="Ramamoorthy G.K."/>
            <person name="Gryganskyi A."/>
            <person name="Culley D."/>
            <person name="Magnuson J.K."/>
            <person name="James T.Y."/>
            <person name="O'Malley M.A."/>
            <person name="Stajich J.E."/>
            <person name="Spatafora J.W."/>
            <person name="Visel A."/>
            <person name="Grigoriev I.V."/>
        </authorList>
    </citation>
    <scope>NUCLEOTIDE SEQUENCE [LARGE SCALE GENOMIC DNA]</scope>
    <source>
        <strain evidence="2 3">62-1032</strain>
    </source>
</reference>
<dbReference type="Proteomes" id="UP000193467">
    <property type="component" value="Unassembled WGS sequence"/>
</dbReference>
<protein>
    <submittedName>
        <fullName evidence="2">Uncharacterized protein</fullName>
    </submittedName>
</protein>
<dbReference type="InParanoid" id="A0A1Y2FBN3"/>
<proteinExistence type="predicted"/>
<sequence>MPSTLGPSSFRPRQASYLRISPHTVLQMIMYLEPAHVNWMTTERLERVLFALKERIPVKLTKDAEGAKKRSGAKEKANVDVYRGADYQIAFFFRKTGQKHVVLLKDKSLAHPLTDSPPPAPLADTATDAATRKRGRDDEGPVDLTQDLETAEPPAKRAEVAELVAVKDEEVEAVLPPWEEGQGDYDDYKPELSDVKPELRVDYRGYSIFNRSLVVIVEPYPALAPSELAQGAPLVPAEVRQLSAMPSDSARLSASRGPSASATPGPMRRDGQPLFRSDTTPLEEGTPSAEDDMHALRETSEMLASEWDAQDDEELPAPKEIGRR</sequence>
<feature type="compositionally biased region" description="Polar residues" evidence="1">
    <location>
        <begin position="245"/>
        <end position="262"/>
    </location>
</feature>
<comment type="caution">
    <text evidence="2">The sequence shown here is derived from an EMBL/GenBank/DDBJ whole genome shotgun (WGS) entry which is preliminary data.</text>
</comment>
<evidence type="ECO:0000313" key="2">
    <source>
        <dbReference type="EMBL" id="ORY80275.1"/>
    </source>
</evidence>
<gene>
    <name evidence="2" type="ORF">BCR35DRAFT_304469</name>
</gene>